<protein>
    <submittedName>
        <fullName evidence="2">Uncharacterized protein</fullName>
    </submittedName>
</protein>
<dbReference type="Proteomes" id="UP000270499">
    <property type="component" value="Unassembled WGS sequence"/>
</dbReference>
<evidence type="ECO:0000313" key="3">
    <source>
        <dbReference type="Proteomes" id="UP000270499"/>
    </source>
</evidence>
<dbReference type="EMBL" id="RBSW01000065">
    <property type="protein sequence ID" value="RMS85062.1"/>
    <property type="molecule type" value="Genomic_DNA"/>
</dbReference>
<evidence type="ECO:0000256" key="1">
    <source>
        <dbReference type="SAM" id="MobiDB-lite"/>
    </source>
</evidence>
<comment type="caution">
    <text evidence="2">The sequence shown here is derived from an EMBL/GenBank/DDBJ whole genome shotgun (WGS) entry which is preliminary data.</text>
</comment>
<proteinExistence type="predicted"/>
<gene>
    <name evidence="2" type="ORF">ALP59_200051</name>
</gene>
<sequence>MSPAAEFKTSRGGSRLMTKNHQARGCGGGIFESQGSAS</sequence>
<dbReference type="AlphaFoldDB" id="A0A3M5GEL9"/>
<feature type="region of interest" description="Disordered" evidence="1">
    <location>
        <begin position="1"/>
        <end position="38"/>
    </location>
</feature>
<evidence type="ECO:0000313" key="2">
    <source>
        <dbReference type="EMBL" id="RMS85062.1"/>
    </source>
</evidence>
<organism evidence="2 3">
    <name type="scientific">Pseudomonas savastanoi</name>
    <name type="common">Pseudomonas syringae pv. savastanoi</name>
    <dbReference type="NCBI Taxonomy" id="29438"/>
    <lineage>
        <taxon>Bacteria</taxon>
        <taxon>Pseudomonadati</taxon>
        <taxon>Pseudomonadota</taxon>
        <taxon>Gammaproteobacteria</taxon>
        <taxon>Pseudomonadales</taxon>
        <taxon>Pseudomonadaceae</taxon>
        <taxon>Pseudomonas</taxon>
    </lineage>
</organism>
<accession>A0A3M5GEL9</accession>
<reference evidence="2 3" key="1">
    <citation type="submission" date="2018-08" db="EMBL/GenBank/DDBJ databases">
        <title>Recombination of ecologically and evolutionarily significant loci maintains genetic cohesion in the Pseudomonas syringae species complex.</title>
        <authorList>
            <person name="Dillon M."/>
            <person name="Thakur S."/>
            <person name="Almeida R.N.D."/>
            <person name="Weir B.S."/>
            <person name="Guttman D.S."/>
        </authorList>
    </citation>
    <scope>NUCLEOTIDE SEQUENCE [LARGE SCALE GENOMIC DNA]</scope>
    <source>
        <strain evidence="2 3">ICMP 9421</strain>
    </source>
</reference>
<name>A0A3M5GEL9_PSESS</name>